<keyword evidence="2" id="KW-1185">Reference proteome</keyword>
<name>A0A9P8FW11_AURME</name>
<dbReference type="AlphaFoldDB" id="A0A9P8FW11"/>
<evidence type="ECO:0000313" key="1">
    <source>
        <dbReference type="EMBL" id="KAG9982448.1"/>
    </source>
</evidence>
<proteinExistence type="predicted"/>
<organism evidence="1 2">
    <name type="scientific">Aureobasidium melanogenum</name>
    <name type="common">Aureobasidium pullulans var. melanogenum</name>
    <dbReference type="NCBI Taxonomy" id="46634"/>
    <lineage>
        <taxon>Eukaryota</taxon>
        <taxon>Fungi</taxon>
        <taxon>Dikarya</taxon>
        <taxon>Ascomycota</taxon>
        <taxon>Pezizomycotina</taxon>
        <taxon>Dothideomycetes</taxon>
        <taxon>Dothideomycetidae</taxon>
        <taxon>Dothideales</taxon>
        <taxon>Saccotheciaceae</taxon>
        <taxon>Aureobasidium</taxon>
    </lineage>
</organism>
<evidence type="ECO:0000313" key="2">
    <source>
        <dbReference type="Proteomes" id="UP000729357"/>
    </source>
</evidence>
<dbReference type="Proteomes" id="UP000729357">
    <property type="component" value="Unassembled WGS sequence"/>
</dbReference>
<sequence length="226" mass="24952">MVVYHINVLTPDSCPRGAHFCYVCGASWIPRTCRCPQWDEDRLQERAEQIFARNSRHRLFRPPQGALNPGVDAAAAVPPAKPQDNVDPDQPANPVRAWIDYGRKLRAEANPPDRHVAPANVEPARMAYADVARQIARLPAQNAPAARPAARPAAAQIDPVIPVPAIRNAYVPPEARRAAVPGPALMLVRAARPAAQEDAAIHQQRLVAQIRENLTNRNPTFHRKVY</sequence>
<accession>A0A9P8FW11</accession>
<reference evidence="1" key="2">
    <citation type="submission" date="2021-08" db="EMBL/GenBank/DDBJ databases">
        <authorList>
            <person name="Gostincar C."/>
            <person name="Sun X."/>
            <person name="Song Z."/>
            <person name="Gunde-Cimerman N."/>
        </authorList>
    </citation>
    <scope>NUCLEOTIDE SEQUENCE</scope>
    <source>
        <strain evidence="1">EXF-9298</strain>
    </source>
</reference>
<feature type="non-terminal residue" evidence="1">
    <location>
        <position position="226"/>
    </location>
</feature>
<dbReference type="EMBL" id="JAHFXS010000715">
    <property type="protein sequence ID" value="KAG9982448.1"/>
    <property type="molecule type" value="Genomic_DNA"/>
</dbReference>
<evidence type="ECO:0008006" key="3">
    <source>
        <dbReference type="Google" id="ProtNLM"/>
    </source>
</evidence>
<comment type="caution">
    <text evidence="1">The sequence shown here is derived from an EMBL/GenBank/DDBJ whole genome shotgun (WGS) entry which is preliminary data.</text>
</comment>
<reference evidence="1" key="1">
    <citation type="journal article" date="2021" name="J Fungi (Basel)">
        <title>Virulence traits and population genomics of the black yeast Aureobasidium melanogenum.</title>
        <authorList>
            <person name="Cernosa A."/>
            <person name="Sun X."/>
            <person name="Gostincar C."/>
            <person name="Fang C."/>
            <person name="Gunde-Cimerman N."/>
            <person name="Song Z."/>
        </authorList>
    </citation>
    <scope>NUCLEOTIDE SEQUENCE</scope>
    <source>
        <strain evidence="1">EXF-9298</strain>
    </source>
</reference>
<gene>
    <name evidence="1" type="ORF">KCU98_g6775</name>
</gene>
<protein>
    <recommendedName>
        <fullName evidence="3">IBR domain-containing protein</fullName>
    </recommendedName>
</protein>